<evidence type="ECO:0000313" key="12">
    <source>
        <dbReference type="EMBL" id="MFC4350737.1"/>
    </source>
</evidence>
<keyword evidence="9 10" id="KW-0472">Membrane</keyword>
<dbReference type="SUPFAM" id="SSF161098">
    <property type="entry name" value="MetI-like"/>
    <property type="match status" value="1"/>
</dbReference>
<dbReference type="Pfam" id="PF00528">
    <property type="entry name" value="BPD_transp_1"/>
    <property type="match status" value="1"/>
</dbReference>
<comment type="subcellular location">
    <subcellularLocation>
        <location evidence="2">Cell inner membrane</location>
        <topology evidence="2">Multi-pass membrane protein</topology>
    </subcellularLocation>
    <subcellularLocation>
        <location evidence="10">Cell membrane</location>
        <topology evidence="10">Multi-pass membrane protein</topology>
    </subcellularLocation>
</comment>
<evidence type="ECO:0000256" key="2">
    <source>
        <dbReference type="ARBA" id="ARBA00004429"/>
    </source>
</evidence>
<gene>
    <name evidence="12" type="ORF">ACFOW6_04180</name>
</gene>
<reference evidence="13" key="1">
    <citation type="journal article" date="2019" name="Int. J. Syst. Evol. Microbiol.">
        <title>The Global Catalogue of Microorganisms (GCM) 10K type strain sequencing project: providing services to taxonomists for standard genome sequencing and annotation.</title>
        <authorList>
            <consortium name="The Broad Institute Genomics Platform"/>
            <consortium name="The Broad Institute Genome Sequencing Center for Infectious Disease"/>
            <person name="Wu L."/>
            <person name="Ma J."/>
        </authorList>
    </citation>
    <scope>NUCLEOTIDE SEQUENCE [LARGE SCALE GENOMIC DNA]</scope>
    <source>
        <strain evidence="13">CECT 8472</strain>
    </source>
</reference>
<comment type="caution">
    <text evidence="12">The sequence shown here is derived from an EMBL/GenBank/DDBJ whole genome shotgun (WGS) entry which is preliminary data.</text>
</comment>
<dbReference type="InterPro" id="IPR043429">
    <property type="entry name" value="ArtM/GltK/GlnP/TcyL/YhdX-like"/>
</dbReference>
<feature type="domain" description="ABC transmembrane type-1" evidence="11">
    <location>
        <begin position="43"/>
        <end position="232"/>
    </location>
</feature>
<dbReference type="InterPro" id="IPR035906">
    <property type="entry name" value="MetI-like_sf"/>
</dbReference>
<dbReference type="PANTHER" id="PTHR30614:SF20">
    <property type="entry name" value="GLUTAMINE TRANSPORT SYSTEM PERMEASE PROTEIN GLNP"/>
    <property type="match status" value="1"/>
</dbReference>
<keyword evidence="6 10" id="KW-0812">Transmembrane</keyword>
<dbReference type="InterPro" id="IPR010065">
    <property type="entry name" value="AA_ABC_transptr_permease_3TM"/>
</dbReference>
<evidence type="ECO:0000256" key="6">
    <source>
        <dbReference type="ARBA" id="ARBA00022692"/>
    </source>
</evidence>
<name>A0ABV8UHJ5_9PROT</name>
<feature type="transmembrane region" description="Helical" evidence="10">
    <location>
        <begin position="213"/>
        <end position="232"/>
    </location>
</feature>
<comment type="similarity">
    <text evidence="3">Belongs to the binding-protein-dependent transport system permease family. HisMQ subfamily.</text>
</comment>
<dbReference type="PROSITE" id="PS50928">
    <property type="entry name" value="ABC_TM1"/>
    <property type="match status" value="1"/>
</dbReference>
<dbReference type="NCBIfam" id="TIGR01726">
    <property type="entry name" value="HEQRo_perm_3TM"/>
    <property type="match status" value="1"/>
</dbReference>
<evidence type="ECO:0000256" key="7">
    <source>
        <dbReference type="ARBA" id="ARBA00022970"/>
    </source>
</evidence>
<dbReference type="RefSeq" id="WP_382421082.1">
    <property type="nucleotide sequence ID" value="NZ_JBHSCW010000002.1"/>
</dbReference>
<accession>A0ABV8UHJ5</accession>
<evidence type="ECO:0000256" key="9">
    <source>
        <dbReference type="ARBA" id="ARBA00023136"/>
    </source>
</evidence>
<proteinExistence type="inferred from homology"/>
<keyword evidence="5" id="KW-1003">Cell membrane</keyword>
<dbReference type="PANTHER" id="PTHR30614">
    <property type="entry name" value="MEMBRANE COMPONENT OF AMINO ACID ABC TRANSPORTER"/>
    <property type="match status" value="1"/>
</dbReference>
<dbReference type="EMBL" id="JBHSCW010000002">
    <property type="protein sequence ID" value="MFC4350737.1"/>
    <property type="molecule type" value="Genomic_DNA"/>
</dbReference>
<sequence length="248" mass="27717">MIHVTQVFSFASAHLENSEGPPLIYEWDFGVILQDFDLLMLGLVNTLKITGLALIFGVPLGLFLALLRLSSTALLRWPASFIIEFLRTTPPIAQLFWFYFALPMMVGVEINPFSASVLTFSLQSSAFFAEVFRGGIVSISSGQWEAAKAIGMSRNQSLRRIILPQAVKRMIPAFLERAIELMKTTTLVGTISYADLLYQANNIAQESYRPLEVFTIAAAIYFVIIFICSLAVRRLERRLGRSGETTVH</sequence>
<organism evidence="12 13">
    <name type="scientific">Fodinicurvata halophila</name>
    <dbReference type="NCBI Taxonomy" id="1419723"/>
    <lineage>
        <taxon>Bacteria</taxon>
        <taxon>Pseudomonadati</taxon>
        <taxon>Pseudomonadota</taxon>
        <taxon>Alphaproteobacteria</taxon>
        <taxon>Rhodospirillales</taxon>
        <taxon>Rhodovibrionaceae</taxon>
        <taxon>Fodinicurvata</taxon>
    </lineage>
</organism>
<evidence type="ECO:0000259" key="11">
    <source>
        <dbReference type="PROSITE" id="PS50928"/>
    </source>
</evidence>
<evidence type="ECO:0000256" key="4">
    <source>
        <dbReference type="ARBA" id="ARBA00022448"/>
    </source>
</evidence>
<feature type="transmembrane region" description="Helical" evidence="10">
    <location>
        <begin position="49"/>
        <end position="69"/>
    </location>
</feature>
<evidence type="ECO:0000256" key="5">
    <source>
        <dbReference type="ARBA" id="ARBA00022475"/>
    </source>
</evidence>
<keyword evidence="8 10" id="KW-1133">Transmembrane helix</keyword>
<keyword evidence="7" id="KW-0029">Amino-acid transport</keyword>
<dbReference type="Gene3D" id="1.10.3720.10">
    <property type="entry name" value="MetI-like"/>
    <property type="match status" value="1"/>
</dbReference>
<evidence type="ECO:0000256" key="8">
    <source>
        <dbReference type="ARBA" id="ARBA00022989"/>
    </source>
</evidence>
<evidence type="ECO:0000256" key="1">
    <source>
        <dbReference type="ARBA" id="ARBA00003159"/>
    </source>
</evidence>
<evidence type="ECO:0000256" key="3">
    <source>
        <dbReference type="ARBA" id="ARBA00010072"/>
    </source>
</evidence>
<keyword evidence="4 10" id="KW-0813">Transport</keyword>
<dbReference type="Proteomes" id="UP001595799">
    <property type="component" value="Unassembled WGS sequence"/>
</dbReference>
<evidence type="ECO:0000256" key="10">
    <source>
        <dbReference type="RuleBase" id="RU363032"/>
    </source>
</evidence>
<keyword evidence="13" id="KW-1185">Reference proteome</keyword>
<comment type="function">
    <text evidence="1">Part of the binding-protein-dependent transport system for glutamine; probably responsible for the translocation of the substrate across the membrane.</text>
</comment>
<evidence type="ECO:0000313" key="13">
    <source>
        <dbReference type="Proteomes" id="UP001595799"/>
    </source>
</evidence>
<dbReference type="CDD" id="cd06261">
    <property type="entry name" value="TM_PBP2"/>
    <property type="match status" value="1"/>
</dbReference>
<dbReference type="InterPro" id="IPR000515">
    <property type="entry name" value="MetI-like"/>
</dbReference>
<protein>
    <submittedName>
        <fullName evidence="12">Amino acid ABC transporter permease</fullName>
    </submittedName>
</protein>